<dbReference type="InterPro" id="IPR050135">
    <property type="entry name" value="dGTPase-like"/>
</dbReference>
<keyword evidence="1 2" id="KW-0378">Hydrolase</keyword>
<dbReference type="InterPro" id="IPR003607">
    <property type="entry name" value="HD/PDEase_dom"/>
</dbReference>
<evidence type="ECO:0000313" key="5">
    <source>
        <dbReference type="Proteomes" id="UP000231912"/>
    </source>
</evidence>
<dbReference type="SMART" id="SM00471">
    <property type="entry name" value="HDc"/>
    <property type="match status" value="1"/>
</dbReference>
<dbReference type="InterPro" id="IPR023023">
    <property type="entry name" value="dNTPase_2"/>
</dbReference>
<dbReference type="InterPro" id="IPR006261">
    <property type="entry name" value="dGTPase"/>
</dbReference>
<feature type="domain" description="HD" evidence="3">
    <location>
        <begin position="76"/>
        <end position="203"/>
    </location>
</feature>
<evidence type="ECO:0000313" key="4">
    <source>
        <dbReference type="EMBL" id="PJZ66470.1"/>
    </source>
</evidence>
<comment type="caution">
    <text evidence="4">The sequence shown here is derived from an EMBL/GenBank/DDBJ whole genome shotgun (WGS) entry which is preliminary data.</text>
</comment>
<evidence type="ECO:0000256" key="2">
    <source>
        <dbReference type="HAMAP-Rule" id="MF_01212"/>
    </source>
</evidence>
<dbReference type="PROSITE" id="PS51831">
    <property type="entry name" value="HD"/>
    <property type="match status" value="1"/>
</dbReference>
<dbReference type="Gene3D" id="1.10.3210.10">
    <property type="entry name" value="Hypothetical protein af1432"/>
    <property type="match status" value="1"/>
</dbReference>
<evidence type="ECO:0000259" key="3">
    <source>
        <dbReference type="PROSITE" id="PS51831"/>
    </source>
</evidence>
<dbReference type="NCBIfam" id="NF002326">
    <property type="entry name" value="PRK01286.1-1"/>
    <property type="match status" value="1"/>
</dbReference>
<reference evidence="4 5" key="1">
    <citation type="submission" date="2017-07" db="EMBL/GenBank/DDBJ databases">
        <title>Leptospira spp. isolated from tropical soils.</title>
        <authorList>
            <person name="Thibeaux R."/>
            <person name="Iraola G."/>
            <person name="Ferres I."/>
            <person name="Bierque E."/>
            <person name="Girault D."/>
            <person name="Soupe-Gilbert M.-E."/>
            <person name="Picardeau M."/>
            <person name="Goarant C."/>
        </authorList>
    </citation>
    <scope>NUCLEOTIDE SEQUENCE [LARGE SCALE GENOMIC DNA]</scope>
    <source>
        <strain evidence="4 5">FH2-C-A2</strain>
    </source>
</reference>
<dbReference type="AlphaFoldDB" id="A0A2M9ZDE9"/>
<proteinExistence type="inferred from homology"/>
<sequence>MQRDRNQIIESENSFLAPYAVFQDQTGGREYSEEEHPYRIPFQRDRDRVVHSSAFKRLQYKTQVFVHSVGENYRNRLTHTLEVAGISRTIASTLGLNSLLAETIALAHDLGHTPFGHAGQDMLADLMKDYGGFEHNKQSIRIVTFLETRYPSFPGLNLCRETIKGMMKHGAEYSGSSLGKERKEEGPSLEGQCADVADEIAYTNHDIDDGLEMGYLRLEDLSSVSLWAETAQKVRASYPSLGGKVFVRTVIRELTNGMVSNMIQNIQSRISDWKIETRSDLNRIYMEGKRIASYDSEFSDKVRELKSFLHETLYRHPSVVVTSDRGRDIIEALFHHFRKQPDSIPETYRDRIASEGLERCVCDFVAGMTDRYAEELAHSVGIPTATK</sequence>
<dbReference type="Pfam" id="PF13286">
    <property type="entry name" value="HD_assoc"/>
    <property type="match status" value="1"/>
</dbReference>
<dbReference type="PANTHER" id="PTHR11373:SF43">
    <property type="entry name" value="DEOXYGUANOSINETRIPHOSPHATE TRIPHOSPHOHYDROLASE-LIKE PROTEIN"/>
    <property type="match status" value="1"/>
</dbReference>
<dbReference type="GO" id="GO:0008832">
    <property type="term" value="F:dGTPase activity"/>
    <property type="evidence" value="ECO:0007669"/>
    <property type="project" value="TreeGrafter"/>
</dbReference>
<name>A0A2M9ZDE9_9LEPT</name>
<dbReference type="Pfam" id="PF01966">
    <property type="entry name" value="HD"/>
    <property type="match status" value="1"/>
</dbReference>
<dbReference type="HAMAP" id="MF_01212">
    <property type="entry name" value="dGTPase_type2"/>
    <property type="match status" value="1"/>
</dbReference>
<evidence type="ECO:0000256" key="1">
    <source>
        <dbReference type="ARBA" id="ARBA00022801"/>
    </source>
</evidence>
<dbReference type="CDD" id="cd00077">
    <property type="entry name" value="HDc"/>
    <property type="match status" value="1"/>
</dbReference>
<dbReference type="InterPro" id="IPR006674">
    <property type="entry name" value="HD_domain"/>
</dbReference>
<dbReference type="Proteomes" id="UP000231912">
    <property type="component" value="Unassembled WGS sequence"/>
</dbReference>
<dbReference type="PANTHER" id="PTHR11373">
    <property type="entry name" value="DEOXYNUCLEOSIDE TRIPHOSPHATE TRIPHOSPHOHYDROLASE"/>
    <property type="match status" value="1"/>
</dbReference>
<dbReference type="GO" id="GO:0006203">
    <property type="term" value="P:dGTP catabolic process"/>
    <property type="evidence" value="ECO:0007669"/>
    <property type="project" value="TreeGrafter"/>
</dbReference>
<comment type="similarity">
    <text evidence="2">Belongs to the dGTPase family. Type 2 subfamily.</text>
</comment>
<protein>
    <recommendedName>
        <fullName evidence="2">Deoxyguanosinetriphosphate triphosphohydrolase-like protein</fullName>
    </recommendedName>
</protein>
<gene>
    <name evidence="4" type="ORF">CH371_09435</name>
</gene>
<dbReference type="NCBIfam" id="TIGR01353">
    <property type="entry name" value="dGTP_triPase"/>
    <property type="match status" value="1"/>
</dbReference>
<dbReference type="SUPFAM" id="SSF109604">
    <property type="entry name" value="HD-domain/PDEase-like"/>
    <property type="match status" value="1"/>
</dbReference>
<dbReference type="FunFam" id="1.10.3210.10:FF:000024">
    <property type="entry name" value="Deoxyguanosinetriphosphate triphosphohydrolase-like protein"/>
    <property type="match status" value="1"/>
</dbReference>
<dbReference type="RefSeq" id="WP_100758643.1">
    <property type="nucleotide sequence ID" value="NZ_NPDT01000002.1"/>
</dbReference>
<organism evidence="4 5">
    <name type="scientific">Leptospira wolffii</name>
    <dbReference type="NCBI Taxonomy" id="409998"/>
    <lineage>
        <taxon>Bacteria</taxon>
        <taxon>Pseudomonadati</taxon>
        <taxon>Spirochaetota</taxon>
        <taxon>Spirochaetia</taxon>
        <taxon>Leptospirales</taxon>
        <taxon>Leptospiraceae</taxon>
        <taxon>Leptospira</taxon>
    </lineage>
</organism>
<dbReference type="EMBL" id="NPDT01000002">
    <property type="protein sequence ID" value="PJZ66470.1"/>
    <property type="molecule type" value="Genomic_DNA"/>
</dbReference>
<dbReference type="InterPro" id="IPR026875">
    <property type="entry name" value="PHydrolase_assoc_dom"/>
</dbReference>
<accession>A0A2M9ZDE9</accession>